<dbReference type="RefSeq" id="WP_183209497.1">
    <property type="nucleotide sequence ID" value="NZ_JAAAMM010000004.1"/>
</dbReference>
<comment type="caution">
    <text evidence="3">The sequence shown here is derived from an EMBL/GenBank/DDBJ whole genome shotgun (WGS) entry which is preliminary data.</text>
</comment>
<dbReference type="Proteomes" id="UP000588647">
    <property type="component" value="Unassembled WGS sequence"/>
</dbReference>
<name>A0A7W6HF07_9HYPH</name>
<evidence type="ECO:0000256" key="1">
    <source>
        <dbReference type="SAM" id="MobiDB-lite"/>
    </source>
</evidence>
<accession>A0A7W6HF07</accession>
<keyword evidence="2" id="KW-0472">Membrane</keyword>
<evidence type="ECO:0000313" key="4">
    <source>
        <dbReference type="Proteomes" id="UP000588647"/>
    </source>
</evidence>
<proteinExistence type="predicted"/>
<dbReference type="EMBL" id="JACIEM010000004">
    <property type="protein sequence ID" value="MBB4003983.1"/>
    <property type="molecule type" value="Genomic_DNA"/>
</dbReference>
<organism evidence="3 4">
    <name type="scientific">Aurantimonas endophytica</name>
    <dbReference type="NCBI Taxonomy" id="1522175"/>
    <lineage>
        <taxon>Bacteria</taxon>
        <taxon>Pseudomonadati</taxon>
        <taxon>Pseudomonadota</taxon>
        <taxon>Alphaproteobacteria</taxon>
        <taxon>Hyphomicrobiales</taxon>
        <taxon>Aurantimonadaceae</taxon>
        <taxon>Aurantimonas</taxon>
    </lineage>
</organism>
<keyword evidence="2" id="KW-1133">Transmembrane helix</keyword>
<protein>
    <submittedName>
        <fullName evidence="3">Uncharacterized protein</fullName>
    </submittedName>
</protein>
<keyword evidence="4" id="KW-1185">Reference proteome</keyword>
<feature type="compositionally biased region" description="Low complexity" evidence="1">
    <location>
        <begin position="189"/>
        <end position="211"/>
    </location>
</feature>
<feature type="region of interest" description="Disordered" evidence="1">
    <location>
        <begin position="142"/>
        <end position="212"/>
    </location>
</feature>
<feature type="transmembrane region" description="Helical" evidence="2">
    <location>
        <begin position="219"/>
        <end position="241"/>
    </location>
</feature>
<evidence type="ECO:0000256" key="2">
    <source>
        <dbReference type="SAM" id="Phobius"/>
    </source>
</evidence>
<evidence type="ECO:0000313" key="3">
    <source>
        <dbReference type="EMBL" id="MBB4003983.1"/>
    </source>
</evidence>
<reference evidence="3 4" key="1">
    <citation type="submission" date="2020-08" db="EMBL/GenBank/DDBJ databases">
        <title>Genomic Encyclopedia of Type Strains, Phase IV (KMG-IV): sequencing the most valuable type-strain genomes for metagenomic binning, comparative biology and taxonomic classification.</title>
        <authorList>
            <person name="Goeker M."/>
        </authorList>
    </citation>
    <scope>NUCLEOTIDE SEQUENCE [LARGE SCALE GENOMIC DNA]</scope>
    <source>
        <strain evidence="3 4">DSM 103570</strain>
    </source>
</reference>
<sequence length="419" mass="43875">MLKSRRLASEAHATVDIRGWTTRRRVLCCKRSARHLRPGFASIDKGQRYLASTIETSVRRALQEGNADDPDFRVQVYEAAERAIQRVVAEKGVGQAAADRQLEQLIAAIERIEADYPPGGVPAPHADEADAEPVPATFEVTASHAGDPSVPEAGTLAASASAGEEPLPDIGAPDRGAPPQHGAPVAETAGASAGPSPAGDWSPGNRKPAAAKSRRAPRWLVGVIAAILVLALLLVAAWWLYSSLMATPEVETSGMTVEEAIRTASGEGEEPNADWINIFDGSDIEAVRATDGGRVTAEQTTAGRSGVRIEVPAVGGGTEIGLVIGPGVLRSLGGQTVRGELTVGSPDGTPREFSLRCLFAGDTTCGRQRFATSIAEETFIFDMEIPAGSAAEGQLAIDPGIGQDTRDLMVFALRLRPAG</sequence>
<dbReference type="AlphaFoldDB" id="A0A7W6HF07"/>
<gene>
    <name evidence="3" type="ORF">GGR03_003071</name>
</gene>
<keyword evidence="2" id="KW-0812">Transmembrane</keyword>